<keyword evidence="1" id="KW-0472">Membrane</keyword>
<dbReference type="OrthoDB" id="104725at2759"/>
<dbReference type="GeneID" id="20185924"/>
<accession>W2PP51</accession>
<keyword evidence="1" id="KW-1133">Transmembrane helix</keyword>
<organism evidence="2 3">
    <name type="scientific">Phytophthora nicotianae (strain INRA-310)</name>
    <name type="common">Phytophthora parasitica</name>
    <dbReference type="NCBI Taxonomy" id="761204"/>
    <lineage>
        <taxon>Eukaryota</taxon>
        <taxon>Sar</taxon>
        <taxon>Stramenopiles</taxon>
        <taxon>Oomycota</taxon>
        <taxon>Peronosporomycetes</taxon>
        <taxon>Peronosporales</taxon>
        <taxon>Peronosporaceae</taxon>
        <taxon>Phytophthora</taxon>
    </lineage>
</organism>
<dbReference type="OMA" id="PSKWRYL"/>
<dbReference type="EMBL" id="KI669622">
    <property type="protein sequence ID" value="ETN01775.1"/>
    <property type="molecule type" value="Genomic_DNA"/>
</dbReference>
<evidence type="ECO:0000313" key="2">
    <source>
        <dbReference type="EMBL" id="ETN01775.1"/>
    </source>
</evidence>
<reference evidence="2 3" key="2">
    <citation type="submission" date="2013-11" db="EMBL/GenBank/DDBJ databases">
        <title>The Genome Sequence of Phytophthora parasitica INRA-310.</title>
        <authorList>
            <consortium name="The Broad Institute Genomics Platform"/>
            <person name="Russ C."/>
            <person name="Tyler B."/>
            <person name="Panabieres F."/>
            <person name="Shan W."/>
            <person name="Tripathy S."/>
            <person name="Grunwald N."/>
            <person name="Machado M."/>
            <person name="Johnson C.S."/>
            <person name="Arredondo F."/>
            <person name="Hong C."/>
            <person name="Coffey M."/>
            <person name="Young S.K."/>
            <person name="Zeng Q."/>
            <person name="Gargeya S."/>
            <person name="Fitzgerald M."/>
            <person name="Abouelleil A."/>
            <person name="Alvarado L."/>
            <person name="Chapman S.B."/>
            <person name="Gainer-Dewar J."/>
            <person name="Goldberg J."/>
            <person name="Griggs A."/>
            <person name="Gujja S."/>
            <person name="Hansen M."/>
            <person name="Howarth C."/>
            <person name="Imamovic A."/>
            <person name="Ireland A."/>
            <person name="Larimer J."/>
            <person name="McCowan C."/>
            <person name="Murphy C."/>
            <person name="Pearson M."/>
            <person name="Poon T.W."/>
            <person name="Priest M."/>
            <person name="Roberts A."/>
            <person name="Saif S."/>
            <person name="Shea T."/>
            <person name="Sykes S."/>
            <person name="Wortman J."/>
            <person name="Nusbaum C."/>
            <person name="Birren B."/>
        </authorList>
    </citation>
    <scope>NUCLEOTIDE SEQUENCE [LARGE SCALE GENOMIC DNA]</scope>
    <source>
        <strain evidence="2 3">INRA-310</strain>
    </source>
</reference>
<keyword evidence="1" id="KW-0812">Transmembrane</keyword>
<evidence type="ECO:0000313" key="3">
    <source>
        <dbReference type="Proteomes" id="UP000018817"/>
    </source>
</evidence>
<dbReference type="AlphaFoldDB" id="W2PP51"/>
<dbReference type="RefSeq" id="XP_008912854.1">
    <property type="nucleotide sequence ID" value="XM_008914606.1"/>
</dbReference>
<feature type="transmembrane region" description="Helical" evidence="1">
    <location>
        <begin position="128"/>
        <end position="150"/>
    </location>
</feature>
<proteinExistence type="predicted"/>
<evidence type="ECO:0000256" key="1">
    <source>
        <dbReference type="SAM" id="Phobius"/>
    </source>
</evidence>
<reference evidence="3" key="1">
    <citation type="submission" date="2011-12" db="EMBL/GenBank/DDBJ databases">
        <authorList>
            <consortium name="The Broad Institute Genome Sequencing Platform"/>
            <person name="Russ C."/>
            <person name="Tyler B."/>
            <person name="Panabieres F."/>
            <person name="Shan W."/>
            <person name="Tripathy S."/>
            <person name="Grunwald N."/>
            <person name="Machado M."/>
            <person name="Young S.K."/>
            <person name="Zeng Q."/>
            <person name="Gargeya S."/>
            <person name="Fitzgerald M."/>
            <person name="Haas B."/>
            <person name="Abouelleil A."/>
            <person name="Alvarado L."/>
            <person name="Arachchi H.M."/>
            <person name="Berlin A."/>
            <person name="Chapman S.B."/>
            <person name="Gearin G."/>
            <person name="Goldberg J."/>
            <person name="Griggs A."/>
            <person name="Gujja S."/>
            <person name="Hansen M."/>
            <person name="Heiman D."/>
            <person name="Howarth C."/>
            <person name="Larimer J."/>
            <person name="Lui A."/>
            <person name="MacDonald P.J.P."/>
            <person name="McCowen C."/>
            <person name="Montmayeur A."/>
            <person name="Murphy C."/>
            <person name="Neiman D."/>
            <person name="Pearson M."/>
            <person name="Priest M."/>
            <person name="Roberts A."/>
            <person name="Saif S."/>
            <person name="Shea T."/>
            <person name="Sisk P."/>
            <person name="Stolte C."/>
            <person name="Sykes S."/>
            <person name="Wortman J."/>
            <person name="Nusbaum C."/>
            <person name="Birren B."/>
        </authorList>
    </citation>
    <scope>NUCLEOTIDE SEQUENCE [LARGE SCALE GENOMIC DNA]</scope>
    <source>
        <strain evidence="3">INRA-310</strain>
    </source>
</reference>
<name>W2PP51_PHYN3</name>
<protein>
    <recommendedName>
        <fullName evidence="4">RxLR effector protein</fullName>
    </recommendedName>
</protein>
<gene>
    <name evidence="2" type="ORF">PPTG_16868</name>
</gene>
<dbReference type="Proteomes" id="UP000018817">
    <property type="component" value="Unassembled WGS sequence"/>
</dbReference>
<dbReference type="VEuPathDB" id="FungiDB:PPTG_16868"/>
<sequence length="151" mass="16113">MCTTYIAKEEVKITEIDDIVDDIAKTWTGNLRGGISAATNENSIVKYQAAAKGATNPAKKLEDVGSKVKSGAQLKPLNTASGKWKSAFDKLKASGQLGNIDKKQAAKLTERVAQEVVKNPSKWRYLKIALAITFGVGFTGLVAASINAMVL</sequence>
<evidence type="ECO:0008006" key="4">
    <source>
        <dbReference type="Google" id="ProtNLM"/>
    </source>
</evidence>